<dbReference type="InterPro" id="IPR005546">
    <property type="entry name" value="Autotransporte_beta"/>
</dbReference>
<dbReference type="InterPro" id="IPR011250">
    <property type="entry name" value="OMP/PagP_B-barrel"/>
</dbReference>
<organism evidence="3 4">
    <name type="scientific">Balneicella halophila</name>
    <dbReference type="NCBI Taxonomy" id="1537566"/>
    <lineage>
        <taxon>Bacteria</taxon>
        <taxon>Pseudomonadati</taxon>
        <taxon>Bacteroidota</taxon>
        <taxon>Bacteroidia</taxon>
        <taxon>Bacteroidales</taxon>
        <taxon>Balneicellaceae</taxon>
        <taxon>Balneicella</taxon>
    </lineage>
</organism>
<feature type="signal peptide" evidence="1">
    <location>
        <begin position="1"/>
        <end position="19"/>
    </location>
</feature>
<gene>
    <name evidence="3" type="ORF">C7377_0595</name>
</gene>
<dbReference type="Proteomes" id="UP000251835">
    <property type="component" value="Unassembled WGS sequence"/>
</dbReference>
<sequence length="169" mass="18525">MKKLTVIVAMLSLATLSFGQRLMPGETQLNAGFGFNSGDWEIPIYVGVDYGVHPDVTVGGILSYSSADIKYHGDKDDGTWLSIGARGDYHFNTILEIPNNWDVYAGLTLAYNNFSYDHDWDGYDYDDSGIGLAAQIGGRYYFQDNFAINLEFGGGNIASGGKIGITYKF</sequence>
<dbReference type="Gene3D" id="2.40.160.20">
    <property type="match status" value="1"/>
</dbReference>
<dbReference type="EMBL" id="QENZ01000003">
    <property type="protein sequence ID" value="PVX52286.1"/>
    <property type="molecule type" value="Genomic_DNA"/>
</dbReference>
<reference evidence="3 4" key="1">
    <citation type="submission" date="2018-05" db="EMBL/GenBank/DDBJ databases">
        <title>Genomic Encyclopedia of Type Strains, Phase IV (KMG-IV): sequencing the most valuable type-strain genomes for metagenomic binning, comparative biology and taxonomic classification.</title>
        <authorList>
            <person name="Goeker M."/>
        </authorList>
    </citation>
    <scope>NUCLEOTIDE SEQUENCE [LARGE SCALE GENOMIC DNA]</scope>
    <source>
        <strain evidence="3 4">DSM 28579</strain>
    </source>
</reference>
<evidence type="ECO:0000256" key="1">
    <source>
        <dbReference type="SAM" id="SignalP"/>
    </source>
</evidence>
<dbReference type="OrthoDB" id="1118003at2"/>
<accession>A0A7L4UR95</accession>
<feature type="domain" description="Autotransporter" evidence="2">
    <location>
        <begin position="44"/>
        <end position="148"/>
    </location>
</feature>
<keyword evidence="1" id="KW-0732">Signal</keyword>
<dbReference type="AlphaFoldDB" id="A0A7L4UR95"/>
<feature type="chain" id="PRO_5029797679" evidence="1">
    <location>
        <begin position="20"/>
        <end position="169"/>
    </location>
</feature>
<protein>
    <submittedName>
        <fullName evidence="3">Outer membrane protein with beta-barrel domain</fullName>
    </submittedName>
</protein>
<comment type="caution">
    <text evidence="3">The sequence shown here is derived from an EMBL/GenBank/DDBJ whole genome shotgun (WGS) entry which is preliminary data.</text>
</comment>
<evidence type="ECO:0000313" key="3">
    <source>
        <dbReference type="EMBL" id="PVX52286.1"/>
    </source>
</evidence>
<keyword evidence="4" id="KW-1185">Reference proteome</keyword>
<name>A0A7L4UR95_BALHA</name>
<proteinExistence type="predicted"/>
<dbReference type="RefSeq" id="WP_116496215.1">
    <property type="nucleotide sequence ID" value="NZ_QENZ01000003.1"/>
</dbReference>
<evidence type="ECO:0000259" key="2">
    <source>
        <dbReference type="Pfam" id="PF03797"/>
    </source>
</evidence>
<dbReference type="SUPFAM" id="SSF56925">
    <property type="entry name" value="OMPA-like"/>
    <property type="match status" value="1"/>
</dbReference>
<evidence type="ECO:0000313" key="4">
    <source>
        <dbReference type="Proteomes" id="UP000251835"/>
    </source>
</evidence>
<dbReference type="Pfam" id="PF03797">
    <property type="entry name" value="Autotransporter"/>
    <property type="match status" value="1"/>
</dbReference>